<dbReference type="SUPFAM" id="SSF55681">
    <property type="entry name" value="Class II aaRS and biotin synthetases"/>
    <property type="match status" value="1"/>
</dbReference>
<dbReference type="Pfam" id="PF00587">
    <property type="entry name" value="tRNA-synt_2b"/>
    <property type="match status" value="1"/>
</dbReference>
<feature type="binding site" evidence="11">
    <location>
        <position position="111"/>
    </location>
    <ligand>
        <name>L-histidine</name>
        <dbReference type="ChEBI" id="CHEBI:57595"/>
    </ligand>
</feature>
<dbReference type="NCBIfam" id="TIGR00442">
    <property type="entry name" value="hisS"/>
    <property type="match status" value="1"/>
</dbReference>
<dbReference type="GO" id="GO:0004821">
    <property type="term" value="F:histidine-tRNA ligase activity"/>
    <property type="evidence" value="ECO:0007669"/>
    <property type="project" value="UniProtKB-UniRule"/>
</dbReference>
<comment type="subcellular location">
    <subcellularLocation>
        <location evidence="10">Cytoplasm</location>
    </subcellularLocation>
</comment>
<dbReference type="EC" id="6.1.1.21" evidence="10"/>
<protein>
    <recommendedName>
        <fullName evidence="10">Histidine--tRNA ligase</fullName>
        <ecNumber evidence="10">6.1.1.21</ecNumber>
    </recommendedName>
    <alternativeName>
        <fullName evidence="10">Histidyl-tRNA synthetase</fullName>
        <shortName evidence="10">HisRS</shortName>
    </alternativeName>
</protein>
<feature type="binding site" evidence="11">
    <location>
        <begin position="82"/>
        <end position="84"/>
    </location>
    <ligand>
        <name>L-histidine</name>
        <dbReference type="ChEBI" id="CHEBI:57595"/>
    </ligand>
</feature>
<dbReference type="HAMAP" id="MF_00127">
    <property type="entry name" value="His_tRNA_synth"/>
    <property type="match status" value="1"/>
</dbReference>
<dbReference type="CDD" id="cd00773">
    <property type="entry name" value="HisRS-like_core"/>
    <property type="match status" value="1"/>
</dbReference>
<dbReference type="EMBL" id="CACTJB010000007">
    <property type="protein sequence ID" value="CAA3710662.1"/>
    <property type="molecule type" value="Genomic_DNA"/>
</dbReference>
<comment type="similarity">
    <text evidence="1 10">Belongs to the class-II aminoacyl-tRNA synthetase family.</text>
</comment>
<evidence type="ECO:0000256" key="3">
    <source>
        <dbReference type="ARBA" id="ARBA00022490"/>
    </source>
</evidence>
<evidence type="ECO:0000256" key="4">
    <source>
        <dbReference type="ARBA" id="ARBA00022598"/>
    </source>
</evidence>
<feature type="binding site" evidence="11">
    <location>
        <position position="125"/>
    </location>
    <ligand>
        <name>L-histidine</name>
        <dbReference type="ChEBI" id="CHEBI:57595"/>
    </ligand>
</feature>
<dbReference type="InterPro" id="IPR004516">
    <property type="entry name" value="HisRS/HisZ"/>
</dbReference>
<evidence type="ECO:0000256" key="6">
    <source>
        <dbReference type="ARBA" id="ARBA00022840"/>
    </source>
</evidence>
<dbReference type="InterPro" id="IPR004154">
    <property type="entry name" value="Anticodon-bd"/>
</dbReference>
<dbReference type="PROSITE" id="PS50862">
    <property type="entry name" value="AA_TRNA_LIGASE_II"/>
    <property type="match status" value="1"/>
</dbReference>
<dbReference type="InterPro" id="IPR006195">
    <property type="entry name" value="aa-tRNA-synth_II"/>
</dbReference>
<keyword evidence="8 10" id="KW-0030">Aminoacyl-tRNA synthetase</keyword>
<keyword evidence="5 10" id="KW-0547">Nucleotide-binding</keyword>
<evidence type="ECO:0000256" key="8">
    <source>
        <dbReference type="ARBA" id="ARBA00023146"/>
    </source>
</evidence>
<accession>A0A6S6S6L0</accession>
<dbReference type="Pfam" id="PF03129">
    <property type="entry name" value="HGTP_anticodon"/>
    <property type="match status" value="1"/>
</dbReference>
<feature type="binding site" evidence="11">
    <location>
        <position position="129"/>
    </location>
    <ligand>
        <name>L-histidine</name>
        <dbReference type="ChEBI" id="CHEBI:57595"/>
    </ligand>
</feature>
<sequence length="434" mass="51440">MKKITSLKGMKDILPNKSFIWQYIENKIQMILYKHFYLEIRTPIIEKTHLFNISLGQTTDIIRKEMYTFNDKNQISLTLRPENTTSIIRSILENHIKNKTQKLWYLGPMFRYENPQYGRFRQFHQFGVETFNMLGPDIDSELILITNRIFKTLGVQKYLNLELNSLGSQTSRIVYSQILFNYFKKFKNYLDSNLLYKIHKNPLRILDNKLKNIKYILTHTPNILDFIDGKSIQHFEHLKNILNYTNIKYKINTKLVRGLDYYSRTVFEWKTNALGSQNTVCAGGRYDYLIKFFNGKKIPAVGCAIGLERIILLLEKLNKFPNNIKIHSHILFITLSKKKKLMIKSIKLLETIRNELPNLIIHNTYCGTSLKKQLYKANKTNINIVLIYGNNEFQSNKLCIKDLYKNTQKLLAFKALIKKLKLIFYYESHHFNCW</sequence>
<name>A0A6S6S6L0_9GAMM</name>
<dbReference type="Proteomes" id="UP000560980">
    <property type="component" value="Unassembled WGS sequence"/>
</dbReference>
<evidence type="ECO:0000256" key="11">
    <source>
        <dbReference type="PIRSR" id="PIRSR001549-1"/>
    </source>
</evidence>
<keyword evidence="7 10" id="KW-0648">Protein biosynthesis</keyword>
<comment type="catalytic activity">
    <reaction evidence="9 10">
        <text>tRNA(His) + L-histidine + ATP = L-histidyl-tRNA(His) + AMP + diphosphate + H(+)</text>
        <dbReference type="Rhea" id="RHEA:17313"/>
        <dbReference type="Rhea" id="RHEA-COMP:9665"/>
        <dbReference type="Rhea" id="RHEA-COMP:9689"/>
        <dbReference type="ChEBI" id="CHEBI:15378"/>
        <dbReference type="ChEBI" id="CHEBI:30616"/>
        <dbReference type="ChEBI" id="CHEBI:33019"/>
        <dbReference type="ChEBI" id="CHEBI:57595"/>
        <dbReference type="ChEBI" id="CHEBI:78442"/>
        <dbReference type="ChEBI" id="CHEBI:78527"/>
        <dbReference type="ChEBI" id="CHEBI:456215"/>
        <dbReference type="EC" id="6.1.1.21"/>
    </reaction>
</comment>
<dbReference type="AlphaFoldDB" id="A0A6S6S6L0"/>
<dbReference type="GO" id="GO:0005737">
    <property type="term" value="C:cytoplasm"/>
    <property type="evidence" value="ECO:0007669"/>
    <property type="project" value="UniProtKB-SubCell"/>
</dbReference>
<comment type="subunit">
    <text evidence="2 10">Homodimer.</text>
</comment>
<dbReference type="GO" id="GO:0006427">
    <property type="term" value="P:histidyl-tRNA aminoacylation"/>
    <property type="evidence" value="ECO:0007669"/>
    <property type="project" value="UniProtKB-UniRule"/>
</dbReference>
<evidence type="ECO:0000256" key="7">
    <source>
        <dbReference type="ARBA" id="ARBA00022917"/>
    </source>
</evidence>
<feature type="binding site" evidence="11">
    <location>
        <position position="257"/>
    </location>
    <ligand>
        <name>L-histidine</name>
        <dbReference type="ChEBI" id="CHEBI:57595"/>
    </ligand>
</feature>
<reference evidence="13 14" key="1">
    <citation type="submission" date="2019-12" db="EMBL/GenBank/DDBJ databases">
        <authorList>
            <person name="Santos-Garcia D."/>
            <person name="Santos-Garcia D."/>
            <person name="Santos-Garcia D."/>
        </authorList>
    </citation>
    <scope>NUCLEOTIDE SEQUENCE [LARGE SCALE GENOMIC DNA]</scope>
    <source>
        <strain evidence="13">SiSi</strain>
    </source>
</reference>
<keyword evidence="4 10" id="KW-0436">Ligase</keyword>
<evidence type="ECO:0000256" key="5">
    <source>
        <dbReference type="ARBA" id="ARBA00022741"/>
    </source>
</evidence>
<dbReference type="InterPro" id="IPR041715">
    <property type="entry name" value="HisRS-like_core"/>
</dbReference>
<evidence type="ECO:0000256" key="9">
    <source>
        <dbReference type="ARBA" id="ARBA00047639"/>
    </source>
</evidence>
<feature type="domain" description="Aminoacyl-transfer RNA synthetases class-II family profile" evidence="12">
    <location>
        <begin position="1"/>
        <end position="357"/>
    </location>
</feature>
<proteinExistence type="inferred from homology"/>
<keyword evidence="3 10" id="KW-0963">Cytoplasm</keyword>
<comment type="caution">
    <text evidence="13">The sequence shown here is derived from an EMBL/GenBank/DDBJ whole genome shotgun (WGS) entry which is preliminary data.</text>
</comment>
<keyword evidence="6 10" id="KW-0067">ATP-binding</keyword>
<evidence type="ECO:0000313" key="14">
    <source>
        <dbReference type="Proteomes" id="UP000560980"/>
    </source>
</evidence>
<dbReference type="Gene3D" id="3.40.50.800">
    <property type="entry name" value="Anticodon-binding domain"/>
    <property type="match status" value="1"/>
</dbReference>
<gene>
    <name evidence="10 13" type="primary">hisS</name>
    <name evidence="13" type="ORF">SISI_0293</name>
</gene>
<organism evidence="13 14">
    <name type="scientific">Candidatus Portiera aleyrodidarum</name>
    <name type="common">primary endosymbiont of Bemisia tabaci</name>
    <dbReference type="NCBI Taxonomy" id="91844"/>
    <lineage>
        <taxon>Bacteria</taxon>
        <taxon>Pseudomonadati</taxon>
        <taxon>Pseudomonadota</taxon>
        <taxon>Gammaproteobacteria</taxon>
        <taxon>Candidatus Johnevansiales</taxon>
        <taxon>Candidatus Johnevansiaceae</taxon>
        <taxon>Candidatus Portiera</taxon>
    </lineage>
</organism>
<dbReference type="PANTHER" id="PTHR43707">
    <property type="entry name" value="HISTIDYL-TRNA SYNTHETASE"/>
    <property type="match status" value="1"/>
</dbReference>
<dbReference type="PIRSF" id="PIRSF001549">
    <property type="entry name" value="His-tRNA_synth"/>
    <property type="match status" value="1"/>
</dbReference>
<evidence type="ECO:0000256" key="10">
    <source>
        <dbReference type="HAMAP-Rule" id="MF_00127"/>
    </source>
</evidence>
<evidence type="ECO:0000256" key="1">
    <source>
        <dbReference type="ARBA" id="ARBA00008226"/>
    </source>
</evidence>
<dbReference type="InterPro" id="IPR015807">
    <property type="entry name" value="His-tRNA-ligase"/>
</dbReference>
<dbReference type="RefSeq" id="WP_183043061.1">
    <property type="nucleotide sequence ID" value="NZ_CACTJB010000007.1"/>
</dbReference>
<dbReference type="InterPro" id="IPR036621">
    <property type="entry name" value="Anticodon-bd_dom_sf"/>
</dbReference>
<dbReference type="PANTHER" id="PTHR43707:SF1">
    <property type="entry name" value="HISTIDINE--TRNA LIGASE, MITOCHONDRIAL-RELATED"/>
    <property type="match status" value="1"/>
</dbReference>
<evidence type="ECO:0000313" key="13">
    <source>
        <dbReference type="EMBL" id="CAA3710662.1"/>
    </source>
</evidence>
<evidence type="ECO:0000256" key="2">
    <source>
        <dbReference type="ARBA" id="ARBA00011738"/>
    </source>
</evidence>
<dbReference type="GO" id="GO:0005524">
    <property type="term" value="F:ATP binding"/>
    <property type="evidence" value="ECO:0007669"/>
    <property type="project" value="UniProtKB-UniRule"/>
</dbReference>
<dbReference type="InterPro" id="IPR002314">
    <property type="entry name" value="aa-tRNA-synt_IIb"/>
</dbReference>
<dbReference type="InterPro" id="IPR045864">
    <property type="entry name" value="aa-tRNA-synth_II/BPL/LPL"/>
</dbReference>
<feature type="binding site" evidence="11">
    <location>
        <begin position="261"/>
        <end position="262"/>
    </location>
    <ligand>
        <name>L-histidine</name>
        <dbReference type="ChEBI" id="CHEBI:57595"/>
    </ligand>
</feature>
<dbReference type="SUPFAM" id="SSF52954">
    <property type="entry name" value="Class II aaRS ABD-related"/>
    <property type="match status" value="1"/>
</dbReference>
<evidence type="ECO:0000259" key="12">
    <source>
        <dbReference type="PROSITE" id="PS50862"/>
    </source>
</evidence>
<dbReference type="Gene3D" id="3.30.930.10">
    <property type="entry name" value="Bira Bifunctional Protein, Domain 2"/>
    <property type="match status" value="1"/>
</dbReference>